<dbReference type="EC" id="2.1.1.72" evidence="2"/>
<evidence type="ECO:0000256" key="2">
    <source>
        <dbReference type="ARBA" id="ARBA00011900"/>
    </source>
</evidence>
<keyword evidence="3" id="KW-0489">Methyltransferase</keyword>
<dbReference type="GO" id="GO:0009307">
    <property type="term" value="P:DNA restriction-modification system"/>
    <property type="evidence" value="ECO:0007669"/>
    <property type="project" value="InterPro"/>
</dbReference>
<dbReference type="Proteomes" id="UP000193577">
    <property type="component" value="Unassembled WGS sequence"/>
</dbReference>
<gene>
    <name evidence="7" type="ORF">B8W67_18085</name>
</gene>
<sequence>MLDVRRWDHSRRCGTWEGCVPNRCRNRRSATGCNPAAGPRPRWSYGYGTGAGTVTVAVHGTKAPGVIAPVPIRKTPRRIDPAPAAVTHALADGRYQSPLRYPGAKSGLANVIGELLTSAQQSAEVRKVDLLVEPFAGGASTTLRLLGAGIVERALLADADPMVAAFWQVSASRTQELIERISDEHQTYVAAGGSVALERWDYWRAWTARPGTSHATADLELATKCLFLNRTTFSGILHGHAGPIGGRAQTSAYSIGCRFNLPNLVERIEFLGHLYDTKRLVDVWHSDWKTTLHGVASYYKTLLPNRVVAYLDPPYLSKSGKLYPRSFDGREGPTGSDLFWTAQLQHHRLAEYLRREMQYRWILSYDHDDRLLADDGLYAARAMSPDPENRHLSGVKAWRISKRLVTLNYTASARTGRGLAKELLITTLPWAKVPVNDRLLAVS</sequence>
<dbReference type="PANTHER" id="PTHR30481">
    <property type="entry name" value="DNA ADENINE METHYLASE"/>
    <property type="match status" value="1"/>
</dbReference>
<dbReference type="SUPFAM" id="SSF53335">
    <property type="entry name" value="S-adenosyl-L-methionine-dependent methyltransferases"/>
    <property type="match status" value="1"/>
</dbReference>
<evidence type="ECO:0000256" key="6">
    <source>
        <dbReference type="ARBA" id="ARBA00047942"/>
    </source>
</evidence>
<comment type="catalytic activity">
    <reaction evidence="6">
        <text>a 2'-deoxyadenosine in DNA + S-adenosyl-L-methionine = an N(6)-methyl-2'-deoxyadenosine in DNA + S-adenosyl-L-homocysteine + H(+)</text>
        <dbReference type="Rhea" id="RHEA:15197"/>
        <dbReference type="Rhea" id="RHEA-COMP:12418"/>
        <dbReference type="Rhea" id="RHEA-COMP:12419"/>
        <dbReference type="ChEBI" id="CHEBI:15378"/>
        <dbReference type="ChEBI" id="CHEBI:57856"/>
        <dbReference type="ChEBI" id="CHEBI:59789"/>
        <dbReference type="ChEBI" id="CHEBI:90615"/>
        <dbReference type="ChEBI" id="CHEBI:90616"/>
        <dbReference type="EC" id="2.1.1.72"/>
    </reaction>
</comment>
<dbReference type="Gene3D" id="3.40.50.150">
    <property type="entry name" value="Vaccinia Virus protein VP39"/>
    <property type="match status" value="1"/>
</dbReference>
<name>A0AA91PBI1_9MYCO</name>
<reference evidence="7 8" key="1">
    <citation type="submission" date="2017-04" db="EMBL/GenBank/DDBJ databases">
        <title>The new phylogeny of genus Mycobacterium.</title>
        <authorList>
            <person name="Tortoli E."/>
            <person name="Trovato A."/>
            <person name="Cirillo D.M."/>
        </authorList>
    </citation>
    <scope>NUCLEOTIDE SEQUENCE [LARGE SCALE GENOMIC DNA]</scope>
    <source>
        <strain evidence="7 8">KCTC 19819</strain>
    </source>
</reference>
<keyword evidence="4" id="KW-0808">Transferase</keyword>
<dbReference type="EMBL" id="NCXO01000058">
    <property type="protein sequence ID" value="OSC27606.1"/>
    <property type="molecule type" value="Genomic_DNA"/>
</dbReference>
<proteinExistence type="inferred from homology"/>
<dbReference type="AlphaFoldDB" id="A0AA91PBI1"/>
<protein>
    <recommendedName>
        <fullName evidence="2">site-specific DNA-methyltransferase (adenine-specific)</fullName>
        <ecNumber evidence="2">2.1.1.72</ecNumber>
    </recommendedName>
</protein>
<dbReference type="InterPro" id="IPR012327">
    <property type="entry name" value="MeTrfase_D12"/>
</dbReference>
<dbReference type="GO" id="GO:1904047">
    <property type="term" value="F:S-adenosyl-L-methionine binding"/>
    <property type="evidence" value="ECO:0007669"/>
    <property type="project" value="TreeGrafter"/>
</dbReference>
<keyword evidence="8" id="KW-1185">Reference proteome</keyword>
<dbReference type="GO" id="GO:0032259">
    <property type="term" value="P:methylation"/>
    <property type="evidence" value="ECO:0007669"/>
    <property type="project" value="UniProtKB-KW"/>
</dbReference>
<evidence type="ECO:0000256" key="4">
    <source>
        <dbReference type="ARBA" id="ARBA00022679"/>
    </source>
</evidence>
<organism evidence="7 8">
    <name type="scientific">Mycolicibacillus koreensis</name>
    <dbReference type="NCBI Taxonomy" id="1069220"/>
    <lineage>
        <taxon>Bacteria</taxon>
        <taxon>Bacillati</taxon>
        <taxon>Actinomycetota</taxon>
        <taxon>Actinomycetes</taxon>
        <taxon>Mycobacteriales</taxon>
        <taxon>Mycobacteriaceae</taxon>
        <taxon>Mycolicibacillus</taxon>
    </lineage>
</organism>
<evidence type="ECO:0000256" key="5">
    <source>
        <dbReference type="ARBA" id="ARBA00022691"/>
    </source>
</evidence>
<evidence type="ECO:0000256" key="1">
    <source>
        <dbReference type="ARBA" id="ARBA00006594"/>
    </source>
</evidence>
<evidence type="ECO:0000313" key="7">
    <source>
        <dbReference type="EMBL" id="OSC27606.1"/>
    </source>
</evidence>
<comment type="caution">
    <text evidence="7">The sequence shown here is derived from an EMBL/GenBank/DDBJ whole genome shotgun (WGS) entry which is preliminary data.</text>
</comment>
<accession>A0AA91PBI1</accession>
<dbReference type="Pfam" id="PF02086">
    <property type="entry name" value="MethyltransfD12"/>
    <property type="match status" value="1"/>
</dbReference>
<dbReference type="GO" id="GO:0009007">
    <property type="term" value="F:site-specific DNA-methyltransferase (adenine-specific) activity"/>
    <property type="evidence" value="ECO:0007669"/>
    <property type="project" value="UniProtKB-EC"/>
</dbReference>
<dbReference type="Gene3D" id="1.10.1020.10">
    <property type="entry name" value="Adenine-specific Methyltransferase, Domain 2"/>
    <property type="match status" value="1"/>
</dbReference>
<comment type="similarity">
    <text evidence="1">Belongs to the N(4)/N(6)-methyltransferase family.</text>
</comment>
<dbReference type="InterPro" id="IPR029063">
    <property type="entry name" value="SAM-dependent_MTases_sf"/>
</dbReference>
<dbReference type="PANTHER" id="PTHR30481:SF2">
    <property type="entry name" value="SITE-SPECIFIC DNA-METHYLTRANSFERASE (ADENINE-SPECIFIC)"/>
    <property type="match status" value="1"/>
</dbReference>
<evidence type="ECO:0000313" key="8">
    <source>
        <dbReference type="Proteomes" id="UP000193577"/>
    </source>
</evidence>
<dbReference type="GO" id="GO:0006298">
    <property type="term" value="P:mismatch repair"/>
    <property type="evidence" value="ECO:0007669"/>
    <property type="project" value="TreeGrafter"/>
</dbReference>
<evidence type="ECO:0000256" key="3">
    <source>
        <dbReference type="ARBA" id="ARBA00022603"/>
    </source>
</evidence>
<dbReference type="GO" id="GO:0043565">
    <property type="term" value="F:sequence-specific DNA binding"/>
    <property type="evidence" value="ECO:0007669"/>
    <property type="project" value="TreeGrafter"/>
</dbReference>
<dbReference type="InterPro" id="IPR023095">
    <property type="entry name" value="Ade_MeTrfase_dom_2"/>
</dbReference>
<keyword evidence="5" id="KW-0949">S-adenosyl-L-methionine</keyword>